<dbReference type="InterPro" id="IPR006037">
    <property type="entry name" value="RCK_C"/>
</dbReference>
<sequence>MLLREIDLTRSVLSHTVIWKSIGIVFLHFVHSVYKGTISMNKQFAVIGLGQLGSSISIELTNMGCEVLAIDIDLDKVNDYADVVTQAVQADSTDEKVLLALGIRNFDHVIVAIGRNIQASILTTLLLKEAGVKEIWAKAQNDYHEKILKKLGADKIIRPEVEIGFRIAHLATANKILDYIELSKDYSIIEIEVTDRLIGKSIMEIDVRANYGCNVIAIRRDRSVVVRNIGELKLKHGDVLLIIGKSEDLERFEKQGV</sequence>
<dbReference type="Pfam" id="PF02080">
    <property type="entry name" value="TrkA_C"/>
    <property type="match status" value="1"/>
</dbReference>
<dbReference type="Gene3D" id="3.40.50.720">
    <property type="entry name" value="NAD(P)-binding Rossmann-like Domain"/>
    <property type="match status" value="1"/>
</dbReference>
<dbReference type="EMBL" id="BEXB01000012">
    <property type="protein sequence ID" value="GAY76250.1"/>
    <property type="molecule type" value="Genomic_DNA"/>
</dbReference>
<protein>
    <submittedName>
        <fullName evidence="3">Trk system potassium uptake protein TrkA</fullName>
    </submittedName>
</protein>
<organism evidence="3 4">
    <name type="scientific">Sporolactobacillus inulinus</name>
    <dbReference type="NCBI Taxonomy" id="2078"/>
    <lineage>
        <taxon>Bacteria</taxon>
        <taxon>Bacillati</taxon>
        <taxon>Bacillota</taxon>
        <taxon>Bacilli</taxon>
        <taxon>Bacillales</taxon>
        <taxon>Sporolactobacillaceae</taxon>
        <taxon>Sporolactobacillus</taxon>
    </lineage>
</organism>
<evidence type="ECO:0000313" key="3">
    <source>
        <dbReference type="EMBL" id="GAY76250.1"/>
    </source>
</evidence>
<dbReference type="Gene3D" id="3.30.70.1450">
    <property type="entry name" value="Regulator of K+ conductance, C-terminal domain"/>
    <property type="match status" value="1"/>
</dbReference>
<dbReference type="SUPFAM" id="SSF116726">
    <property type="entry name" value="TrkA C-terminal domain-like"/>
    <property type="match status" value="1"/>
</dbReference>
<dbReference type="Pfam" id="PF02254">
    <property type="entry name" value="TrkA_N"/>
    <property type="match status" value="1"/>
</dbReference>
<evidence type="ECO:0000259" key="2">
    <source>
        <dbReference type="PROSITE" id="PS51202"/>
    </source>
</evidence>
<evidence type="ECO:0000259" key="1">
    <source>
        <dbReference type="PROSITE" id="PS51201"/>
    </source>
</evidence>
<dbReference type="InterPro" id="IPR036721">
    <property type="entry name" value="RCK_C_sf"/>
</dbReference>
<dbReference type="InterPro" id="IPR003148">
    <property type="entry name" value="RCK_N"/>
</dbReference>
<dbReference type="PROSITE" id="PS51201">
    <property type="entry name" value="RCK_N"/>
    <property type="match status" value="1"/>
</dbReference>
<dbReference type="InterPro" id="IPR036291">
    <property type="entry name" value="NAD(P)-bd_dom_sf"/>
</dbReference>
<dbReference type="Proteomes" id="UP000319716">
    <property type="component" value="Unassembled WGS sequence"/>
</dbReference>
<dbReference type="GO" id="GO:0008324">
    <property type="term" value="F:monoatomic cation transmembrane transporter activity"/>
    <property type="evidence" value="ECO:0007669"/>
    <property type="project" value="InterPro"/>
</dbReference>
<accession>A0A4Y1ZB52</accession>
<proteinExistence type="predicted"/>
<dbReference type="PANTHER" id="PTHR43833:SF7">
    <property type="entry name" value="KTR SYSTEM POTASSIUM UPTAKE PROTEIN C"/>
    <property type="match status" value="1"/>
</dbReference>
<dbReference type="InterPro" id="IPR050721">
    <property type="entry name" value="Trk_Ktr_HKT_K-transport"/>
</dbReference>
<dbReference type="PANTHER" id="PTHR43833">
    <property type="entry name" value="POTASSIUM CHANNEL PROTEIN 2-RELATED-RELATED"/>
    <property type="match status" value="1"/>
</dbReference>
<name>A0A4Y1ZB52_9BACL</name>
<dbReference type="SUPFAM" id="SSF51735">
    <property type="entry name" value="NAD(P)-binding Rossmann-fold domains"/>
    <property type="match status" value="1"/>
</dbReference>
<feature type="domain" description="RCK C-terminal" evidence="2">
    <location>
        <begin position="174"/>
        <end position="257"/>
    </location>
</feature>
<dbReference type="GO" id="GO:0006813">
    <property type="term" value="P:potassium ion transport"/>
    <property type="evidence" value="ECO:0007669"/>
    <property type="project" value="InterPro"/>
</dbReference>
<dbReference type="PROSITE" id="PS51202">
    <property type="entry name" value="RCK_C"/>
    <property type="match status" value="1"/>
</dbReference>
<evidence type="ECO:0000313" key="4">
    <source>
        <dbReference type="Proteomes" id="UP000319716"/>
    </source>
</evidence>
<dbReference type="AlphaFoldDB" id="A0A4Y1ZB52"/>
<reference evidence="3 4" key="1">
    <citation type="submission" date="2017-11" db="EMBL/GenBank/DDBJ databases">
        <title>Draft Genome Sequence of Sporolactobacillus inulinus NBRC 111894 Isolated from Koso, a Japanese Sugar-Vegetable Fermented Beverage.</title>
        <authorList>
            <person name="Chiou T.Y."/>
            <person name="Oshima K."/>
            <person name="Suda W."/>
            <person name="Hattori M."/>
            <person name="Takahashi T."/>
        </authorList>
    </citation>
    <scope>NUCLEOTIDE SEQUENCE [LARGE SCALE GENOMIC DNA]</scope>
    <source>
        <strain evidence="3 4">NBRC111894</strain>
    </source>
</reference>
<gene>
    <name evidence="3" type="ORF">NBRC111894_1804</name>
</gene>
<comment type="caution">
    <text evidence="3">The sequence shown here is derived from an EMBL/GenBank/DDBJ whole genome shotgun (WGS) entry which is preliminary data.</text>
</comment>
<feature type="domain" description="RCK N-terminal" evidence="1">
    <location>
        <begin position="41"/>
        <end position="157"/>
    </location>
</feature>